<reference evidence="1" key="1">
    <citation type="submission" date="2024-03" db="EMBL/GenBank/DDBJ databases">
        <title>Novel Streptomyces species of biotechnological and ecological value are a feature of Machair soil.</title>
        <authorList>
            <person name="Prole J.R."/>
            <person name="Goodfellow M."/>
            <person name="Allenby N."/>
            <person name="Ward A.C."/>
        </authorList>
    </citation>
    <scope>NUCLEOTIDE SEQUENCE</scope>
    <source>
        <strain evidence="1">MS2.AVA.5</strain>
    </source>
</reference>
<dbReference type="Proteomes" id="UP001377168">
    <property type="component" value="Unassembled WGS sequence"/>
</dbReference>
<proteinExistence type="predicted"/>
<dbReference type="EMBL" id="JBBKAJ010000038">
    <property type="protein sequence ID" value="MEJ8640052.1"/>
    <property type="molecule type" value="Genomic_DNA"/>
</dbReference>
<organism evidence="1 2">
    <name type="scientific">Streptomyces achmelvichensis</name>
    <dbReference type="NCBI Taxonomy" id="3134111"/>
    <lineage>
        <taxon>Bacteria</taxon>
        <taxon>Bacillati</taxon>
        <taxon>Actinomycetota</taxon>
        <taxon>Actinomycetes</taxon>
        <taxon>Kitasatosporales</taxon>
        <taxon>Streptomycetaceae</taxon>
        <taxon>Streptomyces</taxon>
    </lineage>
</organism>
<comment type="caution">
    <text evidence="1">The sequence shown here is derived from an EMBL/GenBank/DDBJ whole genome shotgun (WGS) entry which is preliminary data.</text>
</comment>
<protein>
    <submittedName>
        <fullName evidence="1">Stealth family protein</fullName>
    </submittedName>
</protein>
<keyword evidence="2" id="KW-1185">Reference proteome</keyword>
<gene>
    <name evidence="1" type="ORF">WKI67_42940</name>
</gene>
<evidence type="ECO:0000313" key="1">
    <source>
        <dbReference type="EMBL" id="MEJ8640052.1"/>
    </source>
</evidence>
<name>A0ACC6Q8X5_9ACTN</name>
<sequence length="383" mass="43429">MDAEIARVPAGVMLSLGDMKAPEPQGDSGLATASMFLVDLPEDIHFPIDVVYTWVDDADPVWNTHREVAMKSKDAELCHHLALSRARFRNRDELRFSLRSLEQHAPWVRRVYLVTCGQRPSWLNRDHPRLRLVEHKEIFSDLSALPTFNSHAIESQLHRIPGLSDHFLYFNDDVFLGRYLSPRTFFVANGMTRFFPSAAKICMSSPSGLDPVSAAGVNNRELIQATFGRVLTQKMRHTPHPLRKDVLAEIEERFPEAHRRTAAATFRSPSDISVASSLHHYYAYLTGRALPSDIRNTYVDVADPIMESRFLRLLGRRNTDVFCINDTTDDVADLERRHRVISRFLESYFPVPSSFETVTPAGFDVNAQRRGVSPSLDATPQSV</sequence>
<accession>A0ACC6Q8X5</accession>
<evidence type="ECO:0000313" key="2">
    <source>
        <dbReference type="Proteomes" id="UP001377168"/>
    </source>
</evidence>